<dbReference type="InterPro" id="IPR027417">
    <property type="entry name" value="P-loop_NTPase"/>
</dbReference>
<comment type="caution">
    <text evidence="1">The sequence shown here is derived from an EMBL/GenBank/DDBJ whole genome shotgun (WGS) entry which is preliminary data.</text>
</comment>
<dbReference type="AlphaFoldDB" id="A0A2N3QVN8"/>
<reference evidence="1 2" key="1">
    <citation type="submission" date="2017-10" db="EMBL/GenBank/DDBJ databases">
        <title>Bifidobacterium genomics.</title>
        <authorList>
            <person name="Lugli G.A."/>
            <person name="Milani C."/>
            <person name="Mancabelli L."/>
        </authorList>
    </citation>
    <scope>NUCLEOTIDE SEQUENCE [LARGE SCALE GENOMIC DNA]</scope>
    <source>
        <strain evidence="1 2">1747B</strain>
    </source>
</reference>
<name>A0A2N3QVN8_9BIFI</name>
<gene>
    <name evidence="1" type="ORF">CQR45_0325</name>
</gene>
<dbReference type="Proteomes" id="UP000233722">
    <property type="component" value="Unassembled WGS sequence"/>
</dbReference>
<protein>
    <submittedName>
        <fullName evidence="1">Phage terminase</fullName>
    </submittedName>
</protein>
<organism evidence="1 2">
    <name type="scientific">Bifidobacterium pseudolongum subsp. globosum</name>
    <dbReference type="NCBI Taxonomy" id="1690"/>
    <lineage>
        <taxon>Bacteria</taxon>
        <taxon>Bacillati</taxon>
        <taxon>Actinomycetota</taxon>
        <taxon>Actinomycetes</taxon>
        <taxon>Bifidobacteriales</taxon>
        <taxon>Bifidobacteriaceae</taxon>
        <taxon>Bifidobacterium</taxon>
    </lineage>
</organism>
<accession>A0A2N3QVN8</accession>
<evidence type="ECO:0000313" key="2">
    <source>
        <dbReference type="Proteomes" id="UP000233722"/>
    </source>
</evidence>
<dbReference type="Gene3D" id="3.40.50.300">
    <property type="entry name" value="P-loop containing nucleotide triphosphate hydrolases"/>
    <property type="match status" value="1"/>
</dbReference>
<dbReference type="RefSeq" id="WP_101430631.1">
    <property type="nucleotide sequence ID" value="NZ_PCHA01000014.1"/>
</dbReference>
<dbReference type="EMBL" id="PCHA01000014">
    <property type="protein sequence ID" value="PKU96203.1"/>
    <property type="molecule type" value="Genomic_DNA"/>
</dbReference>
<evidence type="ECO:0000313" key="1">
    <source>
        <dbReference type="EMBL" id="PKU96203.1"/>
    </source>
</evidence>
<sequence>MAGEKGRTEPRLWTKPLRPLTRESTLGYEVIDFAEQILGIRLYPWQRWLLIHALELLDDNTTYRFRRVIVLVGRQNGKTLIVQVLCAWWLFVDSCRYPDRVPPLRFKIVGTAQNLDIAREPWNAVKLWCDPEPPSLEEADAAIPTLQNATLKVSDTNGDEYIRARSLARYEIRAAKNIRGKPNARVVMDELREQTKWDAWNAVAPTTKSFWNGQLWGVSNAGDARSVVLTKQRDAALAFLDDWEHKVEAGLIGAAEYAAAHDCSLGLFEWSASDGCAKDDIDAILQSNPSIGYGAQTVEAVLADIDAMTDAAYRTEDLCQWVTAQVEGYIDVDEWERTIVSPLQIRIPHGARTVWGIDVSVDRSHTWIAAAVLDDQGRPVVNLRERRKGLMWVPEYMKRLAEESGMWEVAIQSKGCPAMEFIEPLKQMGFTVHEVDGSHIGLATGRLRDRVREGRLVHTAQTLVDQAIEGGVTKVIAENEAWDRRRSIVDISGVAAITVALYGLETCEPPEPEGSAYQDHDLITF</sequence>
<proteinExistence type="predicted"/>